<reference evidence="1" key="2">
    <citation type="submission" date="2020-09" db="EMBL/GenBank/DDBJ databases">
        <authorList>
            <person name="Sun Q."/>
            <person name="Kim S."/>
        </authorList>
    </citation>
    <scope>NUCLEOTIDE SEQUENCE</scope>
    <source>
        <strain evidence="1">KCTC 12711</strain>
    </source>
</reference>
<name>A0A918VMZ1_9GAMM</name>
<dbReference type="Proteomes" id="UP000614811">
    <property type="component" value="Unassembled WGS sequence"/>
</dbReference>
<proteinExistence type="predicted"/>
<dbReference type="SUPFAM" id="SSF48452">
    <property type="entry name" value="TPR-like"/>
    <property type="match status" value="1"/>
</dbReference>
<gene>
    <name evidence="1" type="ORF">GCM10008090_19990</name>
</gene>
<dbReference type="Gene3D" id="1.25.40.10">
    <property type="entry name" value="Tetratricopeptide repeat domain"/>
    <property type="match status" value="1"/>
</dbReference>
<keyword evidence="2" id="KW-1185">Reference proteome</keyword>
<dbReference type="AlphaFoldDB" id="A0A918VMZ1"/>
<reference evidence="1" key="1">
    <citation type="journal article" date="2014" name="Int. J. Syst. Evol. Microbiol.">
        <title>Complete genome sequence of Corynebacterium casei LMG S-19264T (=DSM 44701T), isolated from a smear-ripened cheese.</title>
        <authorList>
            <consortium name="US DOE Joint Genome Institute (JGI-PGF)"/>
            <person name="Walter F."/>
            <person name="Albersmeier A."/>
            <person name="Kalinowski J."/>
            <person name="Ruckert C."/>
        </authorList>
    </citation>
    <scope>NUCLEOTIDE SEQUENCE</scope>
    <source>
        <strain evidence="1">KCTC 12711</strain>
    </source>
</reference>
<dbReference type="EMBL" id="BMXA01000003">
    <property type="protein sequence ID" value="GHA10397.1"/>
    <property type="molecule type" value="Genomic_DNA"/>
</dbReference>
<organism evidence="1 2">
    <name type="scientific">Arenicella chitinivorans</name>
    <dbReference type="NCBI Taxonomy" id="1329800"/>
    <lineage>
        <taxon>Bacteria</taxon>
        <taxon>Pseudomonadati</taxon>
        <taxon>Pseudomonadota</taxon>
        <taxon>Gammaproteobacteria</taxon>
        <taxon>Arenicellales</taxon>
        <taxon>Arenicellaceae</taxon>
        <taxon>Arenicella</taxon>
    </lineage>
</organism>
<comment type="caution">
    <text evidence="1">The sequence shown here is derived from an EMBL/GenBank/DDBJ whole genome shotgun (WGS) entry which is preliminary data.</text>
</comment>
<accession>A0A918VMZ1</accession>
<evidence type="ECO:0000313" key="2">
    <source>
        <dbReference type="Proteomes" id="UP000614811"/>
    </source>
</evidence>
<evidence type="ECO:0000313" key="1">
    <source>
        <dbReference type="EMBL" id="GHA10397.1"/>
    </source>
</evidence>
<dbReference type="InterPro" id="IPR011990">
    <property type="entry name" value="TPR-like_helical_dom_sf"/>
</dbReference>
<sequence>MLCAMLCVSVSAQAEPPRQPALAASFANYFNARDHAQMDRLFDTDAFCARVANWMHDGTAQQVLFKLRTCGVYKKRSFSNMLFAQAYATNPVAKYIGQTKQGRPVIRLVIDGGGYEYIELLVRDSEFGGEKSARIHDLMFASKGQFHSKSTATTMGLFGEVSANTMKRLLGIDDVDNDVVAVFTKMAEAGKRGDFAASLQLLDTLPEGIRTTKVILLLRAGYAMQTSEVLYRDALSELNQHFGDDPTLDFALLDHHFYQNDYQKAYACVESIERRYGSDASVLNLKANVMSVLERMDEAFETIDTALVKEPELADLYTTKLYMLTFEQRHQDMLDLIKLAKQYGVAVQLGASLSDTVFDEFRASEVYEDWVDQAVYGVQEPQS</sequence>
<evidence type="ECO:0008006" key="3">
    <source>
        <dbReference type="Google" id="ProtNLM"/>
    </source>
</evidence>
<protein>
    <recommendedName>
        <fullName evidence="3">Tetratricopeptide repeat protein</fullName>
    </recommendedName>
</protein>